<sequence length="1141" mass="129596">MSKRKQFLESVHPDHVQDFLTFVGLHKDGADPFDLAEVLPELQRSQRQELWEKQLKLLQHSLTAHPPERWITGAEEDAGDMEVEISEEQIQTMAVIEGVTIVSTVSVDILQENDNYTSLLECAQTLNCIESALPLSHTPLQQAIHWLFECWWRRDLKGKEELGWTAFLVCLENTVTLEKPVSELRRLCTLREVLLSVDFASERGQQVIDPLLQCFFRPSHIKQEEGKRFLAFLFSWNDNFIRMIHETIKNQLQFFPKTLSVHVAEIYFRAWRKASGSFLEEIESTCIQDLMQHAMLLHRNSPVHSKVRQILTYFHKQKFREGVDEMLNRLYKPILWKALKATNAEVRANATLLFTEAFPIHDPSMSSEMVDQAVQKQLDLLFALLDDPQPLVRSSAVLGVCSVLGRCWEVIPSTVITDLLEKLILQLANDTSSPDVRCSVFMCISIILDNSLSHPLMEKLLPALKSSLHDSSEKVRVAFVGMLLKIKAVRAAKFWKVCSLEHLLARLEMDSSPVSKRIVNLLFNSFFPVNQPETVWCERCVTLIQTNPGAARKFYQHAYLYTAPANIVKLMLVIRKCLNVCIQNAGDDEITSSNKENSTMLEDVLSVQDTATMASLLEILVILWKSVQKSLMANQEAFKYTTSKFASVLPQYLKIFQEERCKAPLILLASLLPASSVPALRSKVMSHLRSLKAGTAVTAYSQSVECLCSWGQISHIVELIENWLVEAVPVRAQGDEDTSGKVHFDGLEDSKPDLGLDYLDYLLLHPKTRDRLFMLPLDQIRPLHKALDKWKSLLFSSLSGAEVSVAVTETALRAFIFHGRLCIHLQHKYPEEREFLKSLEHSVSWVEKRVLPFLASSSSEQQLSLSRKTIESCLTVCKDVLRVSLGDSDFRDHLLQHVASVLQTEKGYMCIPPVLALLTEVAQGCLSHKPEDDPEDQLSLTIRILTNIFQKVVELIAHRLRKDKEEGQELCCSSEEALYDFLLVTKFTTERSEFMTGVFSSLCAAVIIDISRTLQKISHVEEVLTPETLNDLPPLSNTILKVMIRSPAVTRFFLSEMSSSIESEAIDSITQWAAVTHILTIIQQSDAFMVELKEIALSVRRQIQNYYNVTAENADDIQRTIYESTVRMLNDILNLCQQPSS</sequence>
<name>A0A6P6PRX6_CARAU</name>
<dbReference type="Gene3D" id="1.25.10.10">
    <property type="entry name" value="Leucine-rich Repeat Variant"/>
    <property type="match status" value="1"/>
</dbReference>
<dbReference type="SUPFAM" id="SSF48371">
    <property type="entry name" value="ARM repeat"/>
    <property type="match status" value="1"/>
</dbReference>
<accession>A0A6P6PRX6</accession>
<dbReference type="RefSeq" id="XP_026123557.1">
    <property type="nucleotide sequence ID" value="XM_026267772.1"/>
</dbReference>
<dbReference type="CTD" id="54892"/>
<dbReference type="GO" id="GO:0000070">
    <property type="term" value="P:mitotic sister chromatid segregation"/>
    <property type="evidence" value="ECO:0007669"/>
    <property type="project" value="TreeGrafter"/>
</dbReference>
<keyword evidence="1" id="KW-1185">Reference proteome</keyword>
<dbReference type="Pfam" id="PF12422">
    <property type="entry name" value="Condensin2nSMC"/>
    <property type="match status" value="1"/>
</dbReference>
<dbReference type="GO" id="GO:0005634">
    <property type="term" value="C:nucleus"/>
    <property type="evidence" value="ECO:0007669"/>
    <property type="project" value="InterPro"/>
</dbReference>
<reference evidence="2" key="1">
    <citation type="submission" date="2025-08" db="UniProtKB">
        <authorList>
            <consortium name="RefSeq"/>
        </authorList>
    </citation>
    <scope>IDENTIFICATION</scope>
    <source>
        <strain evidence="2">Wakin</strain>
        <tissue evidence="2">Muscle</tissue>
    </source>
</reference>
<dbReference type="GO" id="GO:0000796">
    <property type="term" value="C:condensin complex"/>
    <property type="evidence" value="ECO:0007669"/>
    <property type="project" value="TreeGrafter"/>
</dbReference>
<dbReference type="PANTHER" id="PTHR16199">
    <property type="entry name" value="CONDENSIN-2 COMPLEX SUBUNIT G2"/>
    <property type="match status" value="1"/>
</dbReference>
<dbReference type="AlphaFoldDB" id="A0A6P6PRX6"/>
<dbReference type="InterPro" id="IPR011989">
    <property type="entry name" value="ARM-like"/>
</dbReference>
<proteinExistence type="predicted"/>
<protein>
    <submittedName>
        <fullName evidence="2">Condensin-2 complex subunit G2</fullName>
    </submittedName>
</protein>
<evidence type="ECO:0000313" key="1">
    <source>
        <dbReference type="Proteomes" id="UP000515129"/>
    </source>
</evidence>
<dbReference type="Proteomes" id="UP000515129">
    <property type="component" value="Chromosome 7"/>
</dbReference>
<dbReference type="GeneID" id="113106140"/>
<dbReference type="InterPro" id="IPR024741">
    <property type="entry name" value="Condensin2_G2"/>
</dbReference>
<dbReference type="InterPro" id="IPR016024">
    <property type="entry name" value="ARM-type_fold"/>
</dbReference>
<dbReference type="OrthoDB" id="10062843at2759"/>
<dbReference type="KEGG" id="caua:113106140"/>
<dbReference type="PANTHER" id="PTHR16199:SF4">
    <property type="entry name" value="CONDENSIN-2 COMPLEX SUBUNIT G2"/>
    <property type="match status" value="1"/>
</dbReference>
<organism evidence="1 2">
    <name type="scientific">Carassius auratus</name>
    <name type="common">Goldfish</name>
    <dbReference type="NCBI Taxonomy" id="7957"/>
    <lineage>
        <taxon>Eukaryota</taxon>
        <taxon>Metazoa</taxon>
        <taxon>Chordata</taxon>
        <taxon>Craniata</taxon>
        <taxon>Vertebrata</taxon>
        <taxon>Euteleostomi</taxon>
        <taxon>Actinopterygii</taxon>
        <taxon>Neopterygii</taxon>
        <taxon>Teleostei</taxon>
        <taxon>Ostariophysi</taxon>
        <taxon>Cypriniformes</taxon>
        <taxon>Cyprinidae</taxon>
        <taxon>Cyprininae</taxon>
        <taxon>Carassius</taxon>
    </lineage>
</organism>
<evidence type="ECO:0000313" key="2">
    <source>
        <dbReference type="RefSeq" id="XP_026123557.1"/>
    </source>
</evidence>
<gene>
    <name evidence="2" type="primary">ncapg2</name>
</gene>